<organism evidence="1 2">
    <name type="scientific">Scortum barcoo</name>
    <name type="common">barcoo grunter</name>
    <dbReference type="NCBI Taxonomy" id="214431"/>
    <lineage>
        <taxon>Eukaryota</taxon>
        <taxon>Metazoa</taxon>
        <taxon>Chordata</taxon>
        <taxon>Craniata</taxon>
        <taxon>Vertebrata</taxon>
        <taxon>Euteleostomi</taxon>
        <taxon>Actinopterygii</taxon>
        <taxon>Neopterygii</taxon>
        <taxon>Teleostei</taxon>
        <taxon>Neoteleostei</taxon>
        <taxon>Acanthomorphata</taxon>
        <taxon>Eupercaria</taxon>
        <taxon>Centrarchiformes</taxon>
        <taxon>Terapontoidei</taxon>
        <taxon>Terapontidae</taxon>
        <taxon>Scortum</taxon>
    </lineage>
</organism>
<reference evidence="1" key="1">
    <citation type="submission" date="2022-04" db="EMBL/GenBank/DDBJ databases">
        <title>Jade perch genome.</title>
        <authorList>
            <person name="Chao B."/>
        </authorList>
    </citation>
    <scope>NUCLEOTIDE SEQUENCE</scope>
    <source>
        <strain evidence="1">CB-2022</strain>
    </source>
</reference>
<protein>
    <submittedName>
        <fullName evidence="1">Uncharacterized protein</fullName>
    </submittedName>
</protein>
<dbReference type="EMBL" id="CM041554">
    <property type="protein sequence ID" value="KAI3351529.1"/>
    <property type="molecule type" value="Genomic_DNA"/>
</dbReference>
<evidence type="ECO:0000313" key="2">
    <source>
        <dbReference type="Proteomes" id="UP000831701"/>
    </source>
</evidence>
<dbReference type="Proteomes" id="UP000831701">
    <property type="component" value="Chromosome 24"/>
</dbReference>
<comment type="caution">
    <text evidence="1">The sequence shown here is derived from an EMBL/GenBank/DDBJ whole genome shotgun (WGS) entry which is preliminary data.</text>
</comment>
<gene>
    <name evidence="1" type="ORF">L3Q82_020380</name>
</gene>
<keyword evidence="2" id="KW-1185">Reference proteome</keyword>
<name>A0ACB8V7H9_9TELE</name>
<sequence>MLILFYLLLMLGVRRCTNDLIFETRTFGVGDDVTLMCTRQNVGLYHENLFWIRLISGDLPEVLGGTFSFDFDGLNKTPHITTKQGNGKFLLQINKTKLSDTGVYYCFKVKQLEMTFLEGAFLRIKGPEPDITTIVQNFPSDPVRPGDSVTLQCSVLSDYENKTCPGEHRPEPYVTAVPPSDPVCPGDSVTLQCSVLSDNRTHPEDHHVYWFTAGSHESPPSFNHTQENSVEEHEKDPEGLSVKKCIYNFFTNISSSDTRTYYCAVAAYEEKVSGNVSKSDTKAVNMMDLPRDSTVLSLLCAALAISLIVIAFLVYSIKTLKKKSCGCCDGESLIPALQTNAATTGDEHQDTLIPVTTVQLGEPVTFTCALPYSGLTREKLYWYKQSPGDTLKLIVTLQKSAQPEYAPEFSKSRMELNDTKNVSSLTILRTIQEDEGLYHCAIEGILRGHQTILLFSGRQSLIQFRPGDLMTLQCSVLSDSENKTCLGDHNLYWFKTGSDKSQSNIIYTDGNRHDECDKRSDTQKSCIYRFSKNVISSDAGTYYCAVATCGEILFGDGTKVEIEQTASYEFIALVISLICLVISVTGNIVFICYRAPRPICEQFKEIENTSSQARHDNLNQPVHESTGGGDDLNYTALHLSGRKSTRGRKTKELKTESYKRHLSTTSNSQTPNSTMAKTKELSKDTRNKIVDLHQAGKTESAIGKQLGVKKSTVGAIIRQ</sequence>
<evidence type="ECO:0000313" key="1">
    <source>
        <dbReference type="EMBL" id="KAI3351529.1"/>
    </source>
</evidence>
<accession>A0ACB8V7H9</accession>
<proteinExistence type="predicted"/>